<dbReference type="InterPro" id="IPR029063">
    <property type="entry name" value="SAM-dependent_MTases_sf"/>
</dbReference>
<dbReference type="AlphaFoldDB" id="A0A4D4JU82"/>
<comment type="caution">
    <text evidence="1">The sequence shown here is derived from an EMBL/GenBank/DDBJ whole genome shotgun (WGS) entry which is preliminary data.</text>
</comment>
<dbReference type="Proteomes" id="UP000299290">
    <property type="component" value="Unassembled WGS sequence"/>
</dbReference>
<accession>A0A4D4JU82</accession>
<name>A0A4D4JU82_9ACTN</name>
<protein>
    <recommendedName>
        <fullName evidence="3">Methyltransferase type 11 domain-containing protein</fullName>
    </recommendedName>
</protein>
<reference evidence="1 2" key="1">
    <citation type="journal article" date="2020" name="Int. J. Syst. Evol. Microbiol.">
        <title>Reclassification of Streptomyces castelarensis and Streptomyces sporoclivatus as later heterotypic synonyms of Streptomyces antimycoticus.</title>
        <authorList>
            <person name="Komaki H."/>
            <person name="Tamura T."/>
        </authorList>
    </citation>
    <scope>NUCLEOTIDE SEQUENCE [LARGE SCALE GENOMIC DNA]</scope>
    <source>
        <strain evidence="1 2">NBRC 12839</strain>
    </source>
</reference>
<keyword evidence="2" id="KW-1185">Reference proteome</keyword>
<dbReference type="SUPFAM" id="SSF53335">
    <property type="entry name" value="S-adenosyl-L-methionine-dependent methyltransferases"/>
    <property type="match status" value="1"/>
</dbReference>
<gene>
    <name evidence="1" type="ORF">SANT12839_000740</name>
</gene>
<evidence type="ECO:0000313" key="1">
    <source>
        <dbReference type="EMBL" id="GDY39192.1"/>
    </source>
</evidence>
<organism evidence="1 2">
    <name type="scientific">Streptomyces antimycoticus</name>
    <dbReference type="NCBI Taxonomy" id="68175"/>
    <lineage>
        <taxon>Bacteria</taxon>
        <taxon>Bacillati</taxon>
        <taxon>Actinomycetota</taxon>
        <taxon>Actinomycetes</taxon>
        <taxon>Kitasatosporales</taxon>
        <taxon>Streptomycetaceae</taxon>
        <taxon>Streptomyces</taxon>
        <taxon>Streptomyces violaceusniger group</taxon>
    </lineage>
</organism>
<sequence length="116" mass="12942">MLERVRGARTVCSPMEELDLDERFDVVLLGSLLVHAGDPHVRQGLLRTCRRHVADEGCVLIQRESEGRHENLPQERKIAGGLVRVVSTDPEGPGVRSVYVEYVLRGSIPRRAAVFS</sequence>
<dbReference type="EMBL" id="BJHV01000001">
    <property type="protein sequence ID" value="GDY39192.1"/>
    <property type="molecule type" value="Genomic_DNA"/>
</dbReference>
<proteinExistence type="predicted"/>
<evidence type="ECO:0008006" key="3">
    <source>
        <dbReference type="Google" id="ProtNLM"/>
    </source>
</evidence>
<dbReference type="RefSeq" id="WP_137963528.1">
    <property type="nucleotide sequence ID" value="NZ_BJHV01000001.1"/>
</dbReference>
<dbReference type="Gene3D" id="3.40.50.150">
    <property type="entry name" value="Vaccinia Virus protein VP39"/>
    <property type="match status" value="1"/>
</dbReference>
<evidence type="ECO:0000313" key="2">
    <source>
        <dbReference type="Proteomes" id="UP000299290"/>
    </source>
</evidence>